<accession>A0A5J4RD30</accession>
<gene>
    <name evidence="1" type="ORF">EZS27_019816</name>
</gene>
<protein>
    <submittedName>
        <fullName evidence="1">Uncharacterized protein</fullName>
    </submittedName>
</protein>
<dbReference type="AlphaFoldDB" id="A0A5J4RD30"/>
<organism evidence="1">
    <name type="scientific">termite gut metagenome</name>
    <dbReference type="NCBI Taxonomy" id="433724"/>
    <lineage>
        <taxon>unclassified sequences</taxon>
        <taxon>metagenomes</taxon>
        <taxon>organismal metagenomes</taxon>
    </lineage>
</organism>
<reference evidence="1" key="1">
    <citation type="submission" date="2019-03" db="EMBL/GenBank/DDBJ databases">
        <title>Single cell metagenomics reveals metabolic interactions within the superorganism composed of flagellate Streblomastix strix and complex community of Bacteroidetes bacteria on its surface.</title>
        <authorList>
            <person name="Treitli S.C."/>
            <person name="Kolisko M."/>
            <person name="Husnik F."/>
            <person name="Keeling P."/>
            <person name="Hampl V."/>
        </authorList>
    </citation>
    <scope>NUCLEOTIDE SEQUENCE</scope>
    <source>
        <strain evidence="1">STM</strain>
    </source>
</reference>
<name>A0A5J4RD30_9ZZZZ</name>
<sequence>MFIEFKKQEEKRKSGKKDIIYFHKCKYLTVRIISQIIMKNVQNIG</sequence>
<evidence type="ECO:0000313" key="1">
    <source>
        <dbReference type="EMBL" id="KAA6331592.1"/>
    </source>
</evidence>
<proteinExistence type="predicted"/>
<dbReference type="EMBL" id="SNRY01001352">
    <property type="protein sequence ID" value="KAA6331592.1"/>
    <property type="molecule type" value="Genomic_DNA"/>
</dbReference>
<comment type="caution">
    <text evidence="1">The sequence shown here is derived from an EMBL/GenBank/DDBJ whole genome shotgun (WGS) entry which is preliminary data.</text>
</comment>